<dbReference type="Proteomes" id="UP000054821">
    <property type="component" value="Unassembled WGS sequence"/>
</dbReference>
<name>A0A2P4ZSG2_9HYPO</name>
<feature type="domain" description="Peptidase M20 dimerisation" evidence="5">
    <location>
        <begin position="774"/>
        <end position="879"/>
    </location>
</feature>
<comment type="similarity">
    <text evidence="1">Belongs to the peptidase M20A family.</text>
</comment>
<proteinExistence type="inferred from homology"/>
<evidence type="ECO:0008006" key="9">
    <source>
        <dbReference type="Google" id="ProtNLM"/>
    </source>
</evidence>
<evidence type="ECO:0000259" key="5">
    <source>
        <dbReference type="Pfam" id="PF07687"/>
    </source>
</evidence>
<keyword evidence="8" id="KW-1185">Reference proteome</keyword>
<dbReference type="AlphaFoldDB" id="A0A2P4ZSG2"/>
<dbReference type="InterPro" id="IPR011650">
    <property type="entry name" value="Peptidase_M20_dimer"/>
</dbReference>
<accession>A0A2P4ZSG2</accession>
<reference evidence="7 8" key="1">
    <citation type="journal article" date="2016" name="Genome Announc.">
        <title>Draft Whole-Genome Sequence of Trichoderma gamsii T6085, a Promising Biocontrol Agent of Fusarium Head Blight on Wheat.</title>
        <authorList>
            <person name="Baroncelli R."/>
            <person name="Zapparata A."/>
            <person name="Piaggeschi G."/>
            <person name="Sarrocco S."/>
            <person name="Vannacci G."/>
        </authorList>
    </citation>
    <scope>NUCLEOTIDE SEQUENCE [LARGE SCALE GENOMIC DNA]</scope>
    <source>
        <strain evidence="7 8">T6085</strain>
    </source>
</reference>
<dbReference type="CDD" id="cd05652">
    <property type="entry name" value="M20_ArgE_DapE-like_fungal"/>
    <property type="match status" value="1"/>
</dbReference>
<evidence type="ECO:0000256" key="4">
    <source>
        <dbReference type="SAM" id="MobiDB-lite"/>
    </source>
</evidence>
<organism evidence="7 8">
    <name type="scientific">Trichoderma gamsii</name>
    <dbReference type="NCBI Taxonomy" id="398673"/>
    <lineage>
        <taxon>Eukaryota</taxon>
        <taxon>Fungi</taxon>
        <taxon>Dikarya</taxon>
        <taxon>Ascomycota</taxon>
        <taxon>Pezizomycotina</taxon>
        <taxon>Sordariomycetes</taxon>
        <taxon>Hypocreomycetidae</taxon>
        <taxon>Hypocreales</taxon>
        <taxon>Hypocreaceae</taxon>
        <taxon>Trichoderma</taxon>
    </lineage>
</organism>
<dbReference type="SUPFAM" id="SSF55031">
    <property type="entry name" value="Bacterial exopeptidase dimerisation domain"/>
    <property type="match status" value="1"/>
</dbReference>
<gene>
    <name evidence="7" type="ORF">TGAM01_v204175</name>
</gene>
<keyword evidence="3" id="KW-0378">Hydrolase</keyword>
<dbReference type="SUPFAM" id="SSF53187">
    <property type="entry name" value="Zn-dependent exopeptidases"/>
    <property type="match status" value="1"/>
</dbReference>
<evidence type="ECO:0000256" key="2">
    <source>
        <dbReference type="ARBA" id="ARBA00022723"/>
    </source>
</evidence>
<dbReference type="GO" id="GO:0016787">
    <property type="term" value="F:hydrolase activity"/>
    <property type="evidence" value="ECO:0007669"/>
    <property type="project" value="UniProtKB-KW"/>
</dbReference>
<comment type="caution">
    <text evidence="7">The sequence shown here is derived from an EMBL/GenBank/DDBJ whole genome shotgun (WGS) entry which is preliminary data.</text>
</comment>
<dbReference type="Gene3D" id="3.40.630.10">
    <property type="entry name" value="Zn peptidases"/>
    <property type="match status" value="1"/>
</dbReference>
<evidence type="ECO:0000256" key="3">
    <source>
        <dbReference type="ARBA" id="ARBA00022801"/>
    </source>
</evidence>
<protein>
    <recommendedName>
        <fullName evidence="9">Peptidase M20 dimerisation domain-containing protein</fullName>
    </recommendedName>
</protein>
<dbReference type="Pfam" id="PF07687">
    <property type="entry name" value="M20_dimer"/>
    <property type="match status" value="1"/>
</dbReference>
<dbReference type="RefSeq" id="XP_024405949.1">
    <property type="nucleotide sequence ID" value="XM_024549364.1"/>
</dbReference>
<dbReference type="Pfam" id="PF18566">
    <property type="entry name" value="Ldi"/>
    <property type="match status" value="1"/>
</dbReference>
<feature type="region of interest" description="Disordered" evidence="4">
    <location>
        <begin position="570"/>
        <end position="589"/>
    </location>
</feature>
<dbReference type="Gene3D" id="3.30.70.360">
    <property type="match status" value="1"/>
</dbReference>
<dbReference type="InterPro" id="IPR041411">
    <property type="entry name" value="Ldi"/>
</dbReference>
<evidence type="ECO:0000313" key="7">
    <source>
        <dbReference type="EMBL" id="PON27226.1"/>
    </source>
</evidence>
<dbReference type="STRING" id="398673.A0A2P4ZSG2"/>
<feature type="compositionally biased region" description="Polar residues" evidence="4">
    <location>
        <begin position="572"/>
        <end position="586"/>
    </location>
</feature>
<keyword evidence="2" id="KW-0479">Metal-binding</keyword>
<dbReference type="EMBL" id="JPDN02000011">
    <property type="protein sequence ID" value="PON27226.1"/>
    <property type="molecule type" value="Genomic_DNA"/>
</dbReference>
<dbReference type="Pfam" id="PF01546">
    <property type="entry name" value="Peptidase_M20"/>
    <property type="match status" value="1"/>
</dbReference>
<dbReference type="PANTHER" id="PTHR43808">
    <property type="entry name" value="ACETYLORNITHINE DEACETYLASE"/>
    <property type="match status" value="1"/>
</dbReference>
<evidence type="ECO:0000256" key="1">
    <source>
        <dbReference type="ARBA" id="ARBA00006247"/>
    </source>
</evidence>
<dbReference type="GeneID" id="29980811"/>
<feature type="domain" description="Linalool dehydratase/isomerase" evidence="6">
    <location>
        <begin position="58"/>
        <end position="400"/>
    </location>
</feature>
<dbReference type="InterPro" id="IPR036264">
    <property type="entry name" value="Bact_exopeptidase_dim_dom"/>
</dbReference>
<evidence type="ECO:0000259" key="6">
    <source>
        <dbReference type="Pfam" id="PF18566"/>
    </source>
</evidence>
<dbReference type="InterPro" id="IPR050072">
    <property type="entry name" value="Peptidase_M20A"/>
</dbReference>
<evidence type="ECO:0000313" key="8">
    <source>
        <dbReference type="Proteomes" id="UP000054821"/>
    </source>
</evidence>
<dbReference type="GO" id="GO:0046872">
    <property type="term" value="F:metal ion binding"/>
    <property type="evidence" value="ECO:0007669"/>
    <property type="project" value="UniProtKB-KW"/>
</dbReference>
<dbReference type="PANTHER" id="PTHR43808:SF30">
    <property type="entry name" value="ACETYLORNITHINE DEACETYLASE"/>
    <property type="match status" value="1"/>
</dbReference>
<dbReference type="InterPro" id="IPR002933">
    <property type="entry name" value="Peptidase_M20"/>
</dbReference>
<sequence length="962" mass="107431">MSTQPGPRLSLDLSKYEKLNADQAGHLRHYHNLASQMDGEWHHMGTQEPMQEFLDAYRYQLAIMAYGVGVAHYHRTPALRSTHKSLMRRLIHKMMRREVWSYWFSTSLSGNRTDPGRTQLRTPWADPLVKENVMYSGHLLMMTSMYGMLFDDDEFEKRGSLSFVWDPLFFGLGPETFRYDNRSLQDAILREMEKNGWIGVCCEPNLVFVVCNQFPIIAMRYNDARDGTDVSGRVLEKYKAAWDAKGMVEPSGLYVDWYFLRQDRTLAPSNVGWTAWANAYMNTWNLDKVKSLYDSQSYGFITKIDGEVQLHEEKIALEYRKLVDTEDADKNDAAVLARARANAAALPPSFPFSQPTFGYVVQWLSELGKKEELDGLLKYADTHLQPTWENGGLFYPRNDDRTNEAGEWTHMDPFSGNAAIGYARLNVADGQKKIWDHPRKRGHAATQPWIDGIELGQGIDCLRGVWDSDESALVLTMKTWDGRIVTATPVATNLPAGSELQRHSWQHGHVGCKSIGTACKRPRLISIASITAPTLRVELSWELPDSSPDKMHWTSAIVYPALLALGAAQQQRPLSDTNHSGSSQHASADAPSYRGEVLQLLESLVSIPSISGEENEVGNFIVDYLKHQGFEVDIQFVPPAKDKPDVPDRFNILAWNGDRKSKYKTLVTSHIDTVPPHIPWEIEKGDVSKDTVIKGRGTTDAKGSVTAQLVAVNHLLSTNKDVNPEDIILLFVVSEETSGDGMRAFSDSLKHMSPPLSFDSAIFGEPTENKLACGHKGALFCTAEAKGKDAHSGYPELGKSANELMIRAMNKILDTDLGHSPLFGPTTFNIGRFDGGVASNVVPAKAWVDISARVAVGSEKEGQNDVRKKIYDILQETDPEAFTLNCSHGYGPYESNCDVDGFEQIVVNYGTDIPNLEGDYVRYLYGPGSILVAHGDHEYVTVGDLEKAVEDYQKLILHTLGQ</sequence>